<reference evidence="1" key="1">
    <citation type="journal article" date="2021" name="G3 (Bethesda)">
        <title>Genome and transcriptome analysis of the beet armyworm Spodoptera exigua reveals targets for pest control. .</title>
        <authorList>
            <person name="Simon S."/>
            <person name="Breeschoten T."/>
            <person name="Jansen H.J."/>
            <person name="Dirks R.P."/>
            <person name="Schranz M.E."/>
            <person name="Ros V.I.D."/>
        </authorList>
    </citation>
    <scope>NUCLEOTIDE SEQUENCE</scope>
    <source>
        <strain evidence="1">TB_SE_WUR_2020</strain>
    </source>
</reference>
<comment type="caution">
    <text evidence="1">The sequence shown here is derived from an EMBL/GenBank/DDBJ whole genome shotgun (WGS) entry which is preliminary data.</text>
</comment>
<protein>
    <submittedName>
        <fullName evidence="1">Uncharacterized protein</fullName>
    </submittedName>
</protein>
<dbReference type="EMBL" id="JACEFF010000888">
    <property type="protein sequence ID" value="KAH9628923.1"/>
    <property type="molecule type" value="Genomic_DNA"/>
</dbReference>
<name>A0A922S9K9_SPOEX</name>
<sequence>MLAANINDSAVNTYEDDKSKGLVKEIIRENKESTIIVHEMLTFIQNNIVSMNERSLEKICTANYSQEEIYDATKELSKMVKSKDQFDSIKQGQSKTNIKSILKLFKETNSVNIPTYVAKDLSKLPLVSNSDVNKLLEEIKTLKTEIVSIVKRIEFLFPYTQHILNKVKVETPSHNTKHYESTSKEKLDLLQSHPYPEGALDEVSCADNNSSYEEATAGETYVITDTRAHTYLVHDALADAVATIIDPGRTSQEINYPDLSGPVLSGRTPGCVRRVPEFLGVRPGVPDSGPLALANLCRHRPRVTAHR</sequence>
<gene>
    <name evidence="1" type="ORF">HF086_006292</name>
</gene>
<dbReference type="Proteomes" id="UP000814243">
    <property type="component" value="Unassembled WGS sequence"/>
</dbReference>
<evidence type="ECO:0000313" key="2">
    <source>
        <dbReference type="Proteomes" id="UP000814243"/>
    </source>
</evidence>
<proteinExistence type="predicted"/>
<organism evidence="1 2">
    <name type="scientific">Spodoptera exigua</name>
    <name type="common">Beet armyworm</name>
    <name type="synonym">Noctua fulgens</name>
    <dbReference type="NCBI Taxonomy" id="7107"/>
    <lineage>
        <taxon>Eukaryota</taxon>
        <taxon>Metazoa</taxon>
        <taxon>Ecdysozoa</taxon>
        <taxon>Arthropoda</taxon>
        <taxon>Hexapoda</taxon>
        <taxon>Insecta</taxon>
        <taxon>Pterygota</taxon>
        <taxon>Neoptera</taxon>
        <taxon>Endopterygota</taxon>
        <taxon>Lepidoptera</taxon>
        <taxon>Glossata</taxon>
        <taxon>Ditrysia</taxon>
        <taxon>Noctuoidea</taxon>
        <taxon>Noctuidae</taxon>
        <taxon>Amphipyrinae</taxon>
        <taxon>Spodoptera</taxon>
    </lineage>
</organism>
<dbReference type="AlphaFoldDB" id="A0A922S9K9"/>
<accession>A0A922S9K9</accession>
<evidence type="ECO:0000313" key="1">
    <source>
        <dbReference type="EMBL" id="KAH9628923.1"/>
    </source>
</evidence>